<evidence type="ECO:0000256" key="1">
    <source>
        <dbReference type="SAM" id="Phobius"/>
    </source>
</evidence>
<gene>
    <name evidence="2" type="ORF">FIBSPDRAFT_869418</name>
</gene>
<protein>
    <submittedName>
        <fullName evidence="2">Uncharacterized protein</fullName>
    </submittedName>
</protein>
<reference evidence="2 3" key="1">
    <citation type="journal article" date="2016" name="Mol. Biol. Evol.">
        <title>Comparative Genomics of Early-Diverging Mushroom-Forming Fungi Provides Insights into the Origins of Lignocellulose Decay Capabilities.</title>
        <authorList>
            <person name="Nagy L.G."/>
            <person name="Riley R."/>
            <person name="Tritt A."/>
            <person name="Adam C."/>
            <person name="Daum C."/>
            <person name="Floudas D."/>
            <person name="Sun H."/>
            <person name="Yadav J.S."/>
            <person name="Pangilinan J."/>
            <person name="Larsson K.H."/>
            <person name="Matsuura K."/>
            <person name="Barry K."/>
            <person name="Labutti K."/>
            <person name="Kuo R."/>
            <person name="Ohm R.A."/>
            <person name="Bhattacharya S.S."/>
            <person name="Shirouzu T."/>
            <person name="Yoshinaga Y."/>
            <person name="Martin F.M."/>
            <person name="Grigoriev I.V."/>
            <person name="Hibbett D.S."/>
        </authorList>
    </citation>
    <scope>NUCLEOTIDE SEQUENCE [LARGE SCALE GENOMIC DNA]</scope>
    <source>
        <strain evidence="2 3">CBS 109695</strain>
    </source>
</reference>
<sequence>MGARSDLVNGVRSRGIGLGVRNASSLALGLSSAEFTSPPAVATAVCIVTIVHALMLGKHMLACQLCGGNGAVGERQSYSKCRGPH</sequence>
<dbReference type="Proteomes" id="UP000076532">
    <property type="component" value="Unassembled WGS sequence"/>
</dbReference>
<proteinExistence type="predicted"/>
<evidence type="ECO:0000313" key="3">
    <source>
        <dbReference type="Proteomes" id="UP000076532"/>
    </source>
</evidence>
<accession>A0A166C4B5</accession>
<feature type="transmembrane region" description="Helical" evidence="1">
    <location>
        <begin position="40"/>
        <end position="57"/>
    </location>
</feature>
<dbReference type="EMBL" id="KV417635">
    <property type="protein sequence ID" value="KZP13277.1"/>
    <property type="molecule type" value="Genomic_DNA"/>
</dbReference>
<feature type="non-terminal residue" evidence="2">
    <location>
        <position position="85"/>
    </location>
</feature>
<name>A0A166C4B5_9AGAM</name>
<organism evidence="2 3">
    <name type="scientific">Athelia psychrophila</name>
    <dbReference type="NCBI Taxonomy" id="1759441"/>
    <lineage>
        <taxon>Eukaryota</taxon>
        <taxon>Fungi</taxon>
        <taxon>Dikarya</taxon>
        <taxon>Basidiomycota</taxon>
        <taxon>Agaricomycotina</taxon>
        <taxon>Agaricomycetes</taxon>
        <taxon>Agaricomycetidae</taxon>
        <taxon>Atheliales</taxon>
        <taxon>Atheliaceae</taxon>
        <taxon>Athelia</taxon>
    </lineage>
</organism>
<keyword evidence="3" id="KW-1185">Reference proteome</keyword>
<dbReference type="AlphaFoldDB" id="A0A166C4B5"/>
<keyword evidence="1" id="KW-0812">Transmembrane</keyword>
<keyword evidence="1" id="KW-0472">Membrane</keyword>
<keyword evidence="1" id="KW-1133">Transmembrane helix</keyword>
<evidence type="ECO:0000313" key="2">
    <source>
        <dbReference type="EMBL" id="KZP13277.1"/>
    </source>
</evidence>